<name>A0A1F4UJ38_UNCKA</name>
<accession>A0A1F4UJ38</accession>
<dbReference type="Proteomes" id="UP000176583">
    <property type="component" value="Unassembled WGS sequence"/>
</dbReference>
<dbReference type="EMBL" id="MEUW01000004">
    <property type="protein sequence ID" value="OGC44929.1"/>
    <property type="molecule type" value="Genomic_DNA"/>
</dbReference>
<keyword evidence="1" id="KW-0472">Membrane</keyword>
<organism evidence="2 3">
    <name type="scientific">candidate division WWE3 bacterium RBG_19FT_COMBO_53_11</name>
    <dbReference type="NCBI Taxonomy" id="1802613"/>
    <lineage>
        <taxon>Bacteria</taxon>
        <taxon>Katanobacteria</taxon>
    </lineage>
</organism>
<gene>
    <name evidence="2" type="ORF">A2V54_01390</name>
</gene>
<feature type="transmembrane region" description="Helical" evidence="1">
    <location>
        <begin position="6"/>
        <end position="25"/>
    </location>
</feature>
<dbReference type="STRING" id="1802613.A2V54_01390"/>
<keyword evidence="1" id="KW-0812">Transmembrane</keyword>
<comment type="caution">
    <text evidence="2">The sequence shown here is derived from an EMBL/GenBank/DDBJ whole genome shotgun (WGS) entry which is preliminary data.</text>
</comment>
<evidence type="ECO:0000256" key="1">
    <source>
        <dbReference type="SAM" id="Phobius"/>
    </source>
</evidence>
<dbReference type="AlphaFoldDB" id="A0A1F4UJ38"/>
<evidence type="ECO:0000313" key="3">
    <source>
        <dbReference type="Proteomes" id="UP000176583"/>
    </source>
</evidence>
<reference evidence="2 3" key="1">
    <citation type="journal article" date="2016" name="Nat. Commun.">
        <title>Thousands of microbial genomes shed light on interconnected biogeochemical processes in an aquifer system.</title>
        <authorList>
            <person name="Anantharaman K."/>
            <person name="Brown C.T."/>
            <person name="Hug L.A."/>
            <person name="Sharon I."/>
            <person name="Castelle C.J."/>
            <person name="Probst A.J."/>
            <person name="Thomas B.C."/>
            <person name="Singh A."/>
            <person name="Wilkins M.J."/>
            <person name="Karaoz U."/>
            <person name="Brodie E.L."/>
            <person name="Williams K.H."/>
            <person name="Hubbard S.S."/>
            <person name="Banfield J.F."/>
        </authorList>
    </citation>
    <scope>NUCLEOTIDE SEQUENCE [LARGE SCALE GENOMIC DNA]</scope>
</reference>
<proteinExistence type="predicted"/>
<protein>
    <submittedName>
        <fullName evidence="2">Uncharacterized protein</fullName>
    </submittedName>
</protein>
<keyword evidence="1" id="KW-1133">Transmembrane helix</keyword>
<evidence type="ECO:0000313" key="2">
    <source>
        <dbReference type="EMBL" id="OGC44929.1"/>
    </source>
</evidence>
<sequence length="127" mass="13887">MSATFPIWVTFIVGLGGALAGWIYASLKREVQINRATRGMTKTVKKYQKEQDLLAEVVNALLAVVAAYKLRSAAKCAEEALAARTELNLAVKALPAKYRKLLGYSKEELAYLDGKAEAGGDEDYFPD</sequence>